<dbReference type="RefSeq" id="WP_172274714.1">
    <property type="nucleotide sequence ID" value="NZ_CASGMU010000005.1"/>
</dbReference>
<organism evidence="2 3">
    <name type="scientific">Xylanibacter muris</name>
    <dbReference type="NCBI Taxonomy" id="2736290"/>
    <lineage>
        <taxon>Bacteria</taxon>
        <taxon>Pseudomonadati</taxon>
        <taxon>Bacteroidota</taxon>
        <taxon>Bacteroidia</taxon>
        <taxon>Bacteroidales</taxon>
        <taxon>Prevotellaceae</taxon>
        <taxon>Xylanibacter</taxon>
    </lineage>
</organism>
<name>A0ABX2AL98_9BACT</name>
<keyword evidence="3" id="KW-1185">Reference proteome</keyword>
<comment type="caution">
    <text evidence="2">The sequence shown here is derived from an EMBL/GenBank/DDBJ whole genome shotgun (WGS) entry which is preliminary data.</text>
</comment>
<keyword evidence="1" id="KW-0812">Transmembrane</keyword>
<evidence type="ECO:0000256" key="1">
    <source>
        <dbReference type="SAM" id="Phobius"/>
    </source>
</evidence>
<keyword evidence="1" id="KW-0472">Membrane</keyword>
<accession>A0ABX2AL98</accession>
<proteinExistence type="predicted"/>
<keyword evidence="1" id="KW-1133">Transmembrane helix</keyword>
<reference evidence="2 3" key="1">
    <citation type="submission" date="2020-05" db="EMBL/GenBank/DDBJ databases">
        <title>Distinct polysaccharide utilization as determinants for interspecies competition between intestinal Prevotella spp.</title>
        <authorList>
            <person name="Galvez E.J.C."/>
            <person name="Iljazovic A."/>
            <person name="Strowig T."/>
        </authorList>
    </citation>
    <scope>NUCLEOTIDE SEQUENCE [LARGE SCALE GENOMIC DNA]</scope>
    <source>
        <strain evidence="2 3">PMUR</strain>
    </source>
</reference>
<feature type="transmembrane region" description="Helical" evidence="1">
    <location>
        <begin position="44"/>
        <end position="61"/>
    </location>
</feature>
<evidence type="ECO:0000313" key="3">
    <source>
        <dbReference type="Proteomes" id="UP000714420"/>
    </source>
</evidence>
<evidence type="ECO:0000313" key="2">
    <source>
        <dbReference type="EMBL" id="NPD91678.1"/>
    </source>
</evidence>
<gene>
    <name evidence="2" type="ORF">HPS56_04800</name>
</gene>
<sequence length="64" mass="7408">MTRIFKEAVKLLTAVVLGLVYMWFLLSFTWSLDDMSVGEKIMGVAYIFLMMPIYSGIKRLLRLS</sequence>
<dbReference type="Proteomes" id="UP000714420">
    <property type="component" value="Unassembled WGS sequence"/>
</dbReference>
<dbReference type="EMBL" id="JABKKF010000003">
    <property type="protein sequence ID" value="NPD91678.1"/>
    <property type="molecule type" value="Genomic_DNA"/>
</dbReference>
<protein>
    <submittedName>
        <fullName evidence="2">Uncharacterized protein</fullName>
    </submittedName>
</protein>
<feature type="transmembrane region" description="Helical" evidence="1">
    <location>
        <begin position="12"/>
        <end position="32"/>
    </location>
</feature>